<gene>
    <name evidence="2" type="ORF">DET52_109171</name>
</gene>
<evidence type="ECO:0000313" key="2">
    <source>
        <dbReference type="EMBL" id="TDN97768.1"/>
    </source>
</evidence>
<dbReference type="RefSeq" id="WP_133466349.1">
    <property type="nucleotide sequence ID" value="NZ_SNWI01000009.1"/>
</dbReference>
<dbReference type="Gene3D" id="1.20.5.340">
    <property type="match status" value="1"/>
</dbReference>
<dbReference type="EMBL" id="SNWI01000009">
    <property type="protein sequence ID" value="TDN97768.1"/>
    <property type="molecule type" value="Genomic_DNA"/>
</dbReference>
<reference evidence="2 3" key="1">
    <citation type="submission" date="2019-03" db="EMBL/GenBank/DDBJ databases">
        <title>Freshwater and sediment microbial communities from various areas in North America, analyzing microbe dynamics in response to fracking.</title>
        <authorList>
            <person name="Lamendella R."/>
        </authorList>
    </citation>
    <scope>NUCLEOTIDE SEQUENCE [LARGE SCALE GENOMIC DNA]</scope>
    <source>
        <strain evidence="2 3">114D</strain>
    </source>
</reference>
<proteinExistence type="predicted"/>
<dbReference type="OrthoDB" id="1467932at2"/>
<feature type="coiled-coil region" evidence="1">
    <location>
        <begin position="9"/>
        <end position="94"/>
    </location>
</feature>
<dbReference type="AlphaFoldDB" id="A0A4V3BXC2"/>
<comment type="caution">
    <text evidence="2">The sequence shown here is derived from an EMBL/GenBank/DDBJ whole genome shotgun (WGS) entry which is preliminary data.</text>
</comment>
<name>A0A4V3BXC2_9BACT</name>
<keyword evidence="1" id="KW-0175">Coiled coil</keyword>
<accession>A0A4V3BXC2</accession>
<dbReference type="Proteomes" id="UP000294848">
    <property type="component" value="Unassembled WGS sequence"/>
</dbReference>
<organism evidence="2 3">
    <name type="scientific">Sunxiuqinia elliptica</name>
    <dbReference type="NCBI Taxonomy" id="655355"/>
    <lineage>
        <taxon>Bacteria</taxon>
        <taxon>Pseudomonadati</taxon>
        <taxon>Bacteroidota</taxon>
        <taxon>Bacteroidia</taxon>
        <taxon>Marinilabiliales</taxon>
        <taxon>Prolixibacteraceae</taxon>
        <taxon>Sunxiuqinia</taxon>
    </lineage>
</organism>
<protein>
    <recommendedName>
        <fullName evidence="4">Cell division protein ZapB</fullName>
    </recommendedName>
</protein>
<evidence type="ECO:0008006" key="4">
    <source>
        <dbReference type="Google" id="ProtNLM"/>
    </source>
</evidence>
<evidence type="ECO:0000256" key="1">
    <source>
        <dbReference type="SAM" id="Coils"/>
    </source>
</evidence>
<evidence type="ECO:0000313" key="3">
    <source>
        <dbReference type="Proteomes" id="UP000294848"/>
    </source>
</evidence>
<sequence>MTEQDHDLINEFKKRIKLLIAKQDGLKEENQRLLQQISELQGELNTVRDENEELVKKYSDLKMAKVFSASDDEKQEAKQTINKIVREIDKCIAQLNV</sequence>